<organism evidence="1">
    <name type="scientific">viral metagenome</name>
    <dbReference type="NCBI Taxonomy" id="1070528"/>
    <lineage>
        <taxon>unclassified sequences</taxon>
        <taxon>metagenomes</taxon>
        <taxon>organismal metagenomes</taxon>
    </lineage>
</organism>
<dbReference type="EMBL" id="MT142933">
    <property type="protein sequence ID" value="QJA90735.1"/>
    <property type="molecule type" value="Genomic_DNA"/>
</dbReference>
<protein>
    <submittedName>
        <fullName evidence="1">Uncharacterized protein</fullName>
    </submittedName>
</protein>
<sequence length="143" mass="16574">MQNALALKQCHANVETVLAHYKLIPGILLAIMTDRVLYRRVKPFMRRLEQLVPEHFEKWPFNRNHGLTAIDGWRERTAKCSMQIVEHDHGVLEVDFDLYNPNHGLLPAIGHLFEVWTPGKTDPFKVARGLRKRGLDVPDMRNS</sequence>
<evidence type="ECO:0000313" key="1">
    <source>
        <dbReference type="EMBL" id="QJA90735.1"/>
    </source>
</evidence>
<proteinExistence type="predicted"/>
<reference evidence="1" key="1">
    <citation type="submission" date="2020-03" db="EMBL/GenBank/DDBJ databases">
        <title>The deep terrestrial virosphere.</title>
        <authorList>
            <person name="Holmfeldt K."/>
            <person name="Nilsson E."/>
            <person name="Simone D."/>
            <person name="Lopez-Fernandez M."/>
            <person name="Wu X."/>
            <person name="de Brujin I."/>
            <person name="Lundin D."/>
            <person name="Andersson A."/>
            <person name="Bertilsson S."/>
            <person name="Dopson M."/>
        </authorList>
    </citation>
    <scope>NUCLEOTIDE SEQUENCE</scope>
    <source>
        <strain evidence="1">MM415B03591</strain>
    </source>
</reference>
<name>A0A6M3LC50_9ZZZZ</name>
<accession>A0A6M3LC50</accession>
<gene>
    <name evidence="1" type="ORF">MM415B03591_0010</name>
</gene>
<dbReference type="AlphaFoldDB" id="A0A6M3LC50"/>